<keyword evidence="5 13" id="KW-0812">Transmembrane</keyword>
<evidence type="ECO:0000256" key="4">
    <source>
        <dbReference type="ARBA" id="ARBA00022461"/>
    </source>
</evidence>
<keyword evidence="10" id="KW-0325">Glycoprotein</keyword>
<evidence type="ECO:0000256" key="3">
    <source>
        <dbReference type="ARBA" id="ARBA00022448"/>
    </source>
</evidence>
<evidence type="ECO:0000256" key="13">
    <source>
        <dbReference type="RuleBase" id="RU000679"/>
    </source>
</evidence>
<evidence type="ECO:0000256" key="2">
    <source>
        <dbReference type="ARBA" id="ARBA00007193"/>
    </source>
</evidence>
<name>A0A0K0END6_STRER</name>
<evidence type="ECO:0000256" key="11">
    <source>
        <dbReference type="ARBA" id="ARBA00023201"/>
    </source>
</evidence>
<keyword evidence="12 13" id="KW-0407">Ion channel</keyword>
<evidence type="ECO:0000256" key="6">
    <source>
        <dbReference type="ARBA" id="ARBA00022989"/>
    </source>
</evidence>
<sequence>MAEIEYYKCTSCNNNKEHLNSKITDKCLHENEDAICSCFIESDKYAPWMFEVHGLSQALLSKTLRRRVVFWVILFACASLCITMTTLVIKEYLNMQTVTSTTIKIVPSLDLPAITICPKAADAFNFSGIYDNLKNDFPNITIKESKNLLQYFLAGNGFNNMDDVTTFNRSYLEYLENKYLYWSRNYTTETFFYYIQNSYGFKCEDFLISCDFHGKSMDCCNEIFRPAVVLKRGLCYQSKMGLKQKEVDDLGKLSVKIKSPPAATNFNYDYQKQIIVLITDNFNYISSSKRYYIDPDTYNRLYISARKIKLIEKKNDCSNKIEGTDATCMIKEWLKNNIFSLQNCTLTYLKNIPGTEGLPICNISTIVNFYFLAIQYNRLDNINSFKCLPGCHRWEYTTSLQQGNSLKKFEEYNFSIDFTYYSLQYQEITEVYSTTIPGFMAQIGGQLGFFLGFSILTVIQMYLYLQKRIILFIFGKRISKKIGKIFKKIFVFKRHTK</sequence>
<proteinExistence type="inferred from homology"/>
<evidence type="ECO:0000313" key="15">
    <source>
        <dbReference type="Proteomes" id="UP000035681"/>
    </source>
</evidence>
<evidence type="ECO:0000256" key="5">
    <source>
        <dbReference type="ARBA" id="ARBA00022692"/>
    </source>
</evidence>
<evidence type="ECO:0000256" key="1">
    <source>
        <dbReference type="ARBA" id="ARBA00004141"/>
    </source>
</evidence>
<keyword evidence="6 14" id="KW-1133">Transmembrane helix</keyword>
<dbReference type="GO" id="GO:0005886">
    <property type="term" value="C:plasma membrane"/>
    <property type="evidence" value="ECO:0007669"/>
    <property type="project" value="TreeGrafter"/>
</dbReference>
<keyword evidence="9 14" id="KW-0472">Membrane</keyword>
<evidence type="ECO:0000256" key="8">
    <source>
        <dbReference type="ARBA" id="ARBA00023065"/>
    </source>
</evidence>
<feature type="transmembrane region" description="Helical" evidence="14">
    <location>
        <begin position="68"/>
        <end position="89"/>
    </location>
</feature>
<evidence type="ECO:0000256" key="14">
    <source>
        <dbReference type="SAM" id="Phobius"/>
    </source>
</evidence>
<dbReference type="WBParaSite" id="TCONS_00012957.p1">
    <property type="protein sequence ID" value="TCONS_00012957.p1"/>
    <property type="gene ID" value="XLOC_008744"/>
</dbReference>
<keyword evidence="11 13" id="KW-0739">Sodium transport</keyword>
<keyword evidence="3 13" id="KW-0813">Transport</keyword>
<dbReference type="InterPro" id="IPR001873">
    <property type="entry name" value="ENaC"/>
</dbReference>
<dbReference type="PRINTS" id="PR01078">
    <property type="entry name" value="AMINACHANNEL"/>
</dbReference>
<evidence type="ECO:0000256" key="7">
    <source>
        <dbReference type="ARBA" id="ARBA00023053"/>
    </source>
</evidence>
<evidence type="ECO:0000256" key="9">
    <source>
        <dbReference type="ARBA" id="ARBA00023136"/>
    </source>
</evidence>
<accession>A0A0K0END6</accession>
<comment type="subcellular location">
    <subcellularLocation>
        <location evidence="1">Membrane</location>
        <topology evidence="1">Multi-pass membrane protein</topology>
    </subcellularLocation>
</comment>
<protein>
    <submittedName>
        <fullName evidence="16">Acid-sensing ion channel 1</fullName>
    </submittedName>
</protein>
<reference evidence="16" key="1">
    <citation type="submission" date="2015-08" db="UniProtKB">
        <authorList>
            <consortium name="WormBaseParasite"/>
        </authorList>
    </citation>
    <scope>IDENTIFICATION</scope>
</reference>
<dbReference type="Pfam" id="PF00858">
    <property type="entry name" value="ASC"/>
    <property type="match status" value="1"/>
</dbReference>
<feature type="transmembrane region" description="Helical" evidence="14">
    <location>
        <begin position="447"/>
        <end position="465"/>
    </location>
</feature>
<evidence type="ECO:0000313" key="16">
    <source>
        <dbReference type="WBParaSite" id="SSTP_0001097300.1"/>
    </source>
</evidence>
<dbReference type="Gene3D" id="1.10.287.770">
    <property type="entry name" value="YojJ-like"/>
    <property type="match status" value="1"/>
</dbReference>
<dbReference type="PANTHER" id="PTHR11690:SF1">
    <property type="entry name" value="DEGENERIN LIKE"/>
    <property type="match status" value="1"/>
</dbReference>
<dbReference type="PANTHER" id="PTHR11690">
    <property type="entry name" value="AMILORIDE-SENSITIVE SODIUM CHANNEL-RELATED"/>
    <property type="match status" value="1"/>
</dbReference>
<comment type="similarity">
    <text evidence="2 13">Belongs to the amiloride-sensitive sodium channel (TC 1.A.6) family.</text>
</comment>
<keyword evidence="4 13" id="KW-0894">Sodium channel</keyword>
<keyword evidence="8 13" id="KW-0406">Ion transport</keyword>
<dbReference type="GO" id="GO:0015280">
    <property type="term" value="F:ligand-gated sodium channel activity"/>
    <property type="evidence" value="ECO:0007669"/>
    <property type="project" value="TreeGrafter"/>
</dbReference>
<keyword evidence="15" id="KW-1185">Reference proteome</keyword>
<dbReference type="Proteomes" id="UP000035681">
    <property type="component" value="Unplaced"/>
</dbReference>
<organism evidence="16">
    <name type="scientific">Strongyloides stercoralis</name>
    <name type="common">Threadworm</name>
    <dbReference type="NCBI Taxonomy" id="6248"/>
    <lineage>
        <taxon>Eukaryota</taxon>
        <taxon>Metazoa</taxon>
        <taxon>Ecdysozoa</taxon>
        <taxon>Nematoda</taxon>
        <taxon>Chromadorea</taxon>
        <taxon>Rhabditida</taxon>
        <taxon>Tylenchina</taxon>
        <taxon>Panagrolaimomorpha</taxon>
        <taxon>Strongyloidoidea</taxon>
        <taxon>Strongyloididae</taxon>
        <taxon>Strongyloides</taxon>
    </lineage>
</organism>
<dbReference type="AlphaFoldDB" id="A0A0K0END6"/>
<evidence type="ECO:0000256" key="10">
    <source>
        <dbReference type="ARBA" id="ARBA00023180"/>
    </source>
</evidence>
<evidence type="ECO:0000256" key="12">
    <source>
        <dbReference type="ARBA" id="ARBA00023303"/>
    </source>
</evidence>
<keyword evidence="7" id="KW-0915">Sodium</keyword>
<dbReference type="WBParaSite" id="SSTP_0001097300.1">
    <property type="protein sequence ID" value="SSTP_0001097300.1"/>
    <property type="gene ID" value="SSTP_0001097300"/>
</dbReference>